<evidence type="ECO:0000256" key="1">
    <source>
        <dbReference type="ARBA" id="ARBA00006739"/>
    </source>
</evidence>
<dbReference type="InterPro" id="IPR001173">
    <property type="entry name" value="Glyco_trans_2-like"/>
</dbReference>
<evidence type="ECO:0000256" key="4">
    <source>
        <dbReference type="SAM" id="Phobius"/>
    </source>
</evidence>
<dbReference type="AlphaFoldDB" id="A0A1N7GC68"/>
<evidence type="ECO:0000256" key="2">
    <source>
        <dbReference type="ARBA" id="ARBA00022676"/>
    </source>
</evidence>
<dbReference type="EMBL" id="FTNI01000027">
    <property type="protein sequence ID" value="SIS10179.1"/>
    <property type="molecule type" value="Genomic_DNA"/>
</dbReference>
<protein>
    <submittedName>
        <fullName evidence="6">Glycosyl transferase family group 2</fullName>
    </submittedName>
</protein>
<sequence length="232" mass="25611">MIGFNLDRRAFELLDCRATVPGAIGAFRRSALVALGGVSTDTLAEDTDLTMALCRAGWRVVYVEKVLAWTEAPTTLGQLWKQRYCWCYGTLQAMWKHRRSLLGGASFGRRCLGYLTLFQVVLPLLAPVVDLMAFYSTVVGDPLPVVAVWAGFVAVQAVTGWYALRLDGERASALWVLPLQQFVYRQLMYLVVIQSVATAILGVRLRWHTINRQGTFSAPDTLGGELAGPVGR</sequence>
<feature type="transmembrane region" description="Helical" evidence="4">
    <location>
        <begin position="146"/>
        <end position="166"/>
    </location>
</feature>
<gene>
    <name evidence="6" type="ORF">SAMN05421833_127109</name>
</gene>
<dbReference type="Proteomes" id="UP000186096">
    <property type="component" value="Unassembled WGS sequence"/>
</dbReference>
<name>A0A1N7GC68_9ACTN</name>
<evidence type="ECO:0000256" key="3">
    <source>
        <dbReference type="ARBA" id="ARBA00022679"/>
    </source>
</evidence>
<keyword evidence="2" id="KW-0328">Glycosyltransferase</keyword>
<dbReference type="STRING" id="58117.SAMN05421833_127109"/>
<proteinExistence type="inferred from homology"/>
<dbReference type="InterPro" id="IPR029044">
    <property type="entry name" value="Nucleotide-diphossugar_trans"/>
</dbReference>
<dbReference type="PANTHER" id="PTHR43630:SF1">
    <property type="entry name" value="POLY-BETA-1,6-N-ACETYL-D-GLUCOSAMINE SYNTHASE"/>
    <property type="match status" value="1"/>
</dbReference>
<reference evidence="7" key="1">
    <citation type="submission" date="2017-01" db="EMBL/GenBank/DDBJ databases">
        <authorList>
            <person name="Varghese N."/>
            <person name="Submissions S."/>
        </authorList>
    </citation>
    <scope>NUCLEOTIDE SEQUENCE [LARGE SCALE GENOMIC DNA]</scope>
    <source>
        <strain evidence="7">ATCC 12950</strain>
    </source>
</reference>
<comment type="similarity">
    <text evidence="1">Belongs to the glycosyltransferase 2 family.</text>
</comment>
<evidence type="ECO:0000313" key="7">
    <source>
        <dbReference type="Proteomes" id="UP000186096"/>
    </source>
</evidence>
<keyword evidence="3 6" id="KW-0808">Transferase</keyword>
<evidence type="ECO:0000259" key="5">
    <source>
        <dbReference type="Pfam" id="PF13632"/>
    </source>
</evidence>
<dbReference type="SUPFAM" id="SSF53448">
    <property type="entry name" value="Nucleotide-diphospho-sugar transferases"/>
    <property type="match status" value="1"/>
</dbReference>
<keyword evidence="4" id="KW-1133">Transmembrane helix</keyword>
<keyword evidence="4" id="KW-0812">Transmembrane</keyword>
<accession>A0A1N7GC68</accession>
<feature type="transmembrane region" description="Helical" evidence="4">
    <location>
        <begin position="187"/>
        <end position="207"/>
    </location>
</feature>
<dbReference type="GO" id="GO:0016757">
    <property type="term" value="F:glycosyltransferase activity"/>
    <property type="evidence" value="ECO:0007669"/>
    <property type="project" value="UniProtKB-KW"/>
</dbReference>
<feature type="domain" description="Glycosyltransferase 2-like" evidence="5">
    <location>
        <begin position="6"/>
        <end position="137"/>
    </location>
</feature>
<keyword evidence="4" id="KW-0472">Membrane</keyword>
<evidence type="ECO:0000313" key="6">
    <source>
        <dbReference type="EMBL" id="SIS10179.1"/>
    </source>
</evidence>
<dbReference type="Gene3D" id="3.90.550.10">
    <property type="entry name" value="Spore Coat Polysaccharide Biosynthesis Protein SpsA, Chain A"/>
    <property type="match status" value="1"/>
</dbReference>
<feature type="transmembrane region" description="Helical" evidence="4">
    <location>
        <begin position="111"/>
        <end position="134"/>
    </location>
</feature>
<dbReference type="PANTHER" id="PTHR43630">
    <property type="entry name" value="POLY-BETA-1,6-N-ACETYL-D-GLUCOSAMINE SYNTHASE"/>
    <property type="match status" value="1"/>
</dbReference>
<dbReference type="Pfam" id="PF13632">
    <property type="entry name" value="Glyco_trans_2_3"/>
    <property type="match status" value="1"/>
</dbReference>
<organism evidence="6 7">
    <name type="scientific">Microbispora rosea</name>
    <dbReference type="NCBI Taxonomy" id="58117"/>
    <lineage>
        <taxon>Bacteria</taxon>
        <taxon>Bacillati</taxon>
        <taxon>Actinomycetota</taxon>
        <taxon>Actinomycetes</taxon>
        <taxon>Streptosporangiales</taxon>
        <taxon>Streptosporangiaceae</taxon>
        <taxon>Microbispora</taxon>
    </lineage>
</organism>
<keyword evidence="7" id="KW-1185">Reference proteome</keyword>